<reference evidence="2 3" key="1">
    <citation type="submission" date="2016-07" db="EMBL/GenBank/DDBJ databases">
        <title>Complete genome sequence of the Lentzea guizhouensis DHS C013.</title>
        <authorList>
            <person name="Cao C."/>
        </authorList>
    </citation>
    <scope>NUCLEOTIDE SEQUENCE [LARGE SCALE GENOMIC DNA]</scope>
    <source>
        <strain evidence="2 3">DHS C013</strain>
    </source>
</reference>
<protein>
    <submittedName>
        <fullName evidence="2">Uncharacterized protein</fullName>
    </submittedName>
</protein>
<feature type="compositionally biased region" description="Polar residues" evidence="1">
    <location>
        <begin position="321"/>
        <end position="352"/>
    </location>
</feature>
<evidence type="ECO:0000256" key="1">
    <source>
        <dbReference type="SAM" id="MobiDB-lite"/>
    </source>
</evidence>
<organism evidence="2 3">
    <name type="scientific">Lentzea guizhouensis</name>
    <dbReference type="NCBI Taxonomy" id="1586287"/>
    <lineage>
        <taxon>Bacteria</taxon>
        <taxon>Bacillati</taxon>
        <taxon>Actinomycetota</taxon>
        <taxon>Actinomycetes</taxon>
        <taxon>Pseudonocardiales</taxon>
        <taxon>Pseudonocardiaceae</taxon>
        <taxon>Lentzea</taxon>
    </lineage>
</organism>
<accession>A0A1B2HE15</accession>
<gene>
    <name evidence="2" type="ORF">BBK82_07635</name>
</gene>
<keyword evidence="3" id="KW-1185">Reference proteome</keyword>
<evidence type="ECO:0000313" key="3">
    <source>
        <dbReference type="Proteomes" id="UP000093053"/>
    </source>
</evidence>
<evidence type="ECO:0000313" key="2">
    <source>
        <dbReference type="EMBL" id="ANZ35970.1"/>
    </source>
</evidence>
<name>A0A1B2HE15_9PSEU</name>
<dbReference type="Proteomes" id="UP000093053">
    <property type="component" value="Chromosome"/>
</dbReference>
<dbReference type="KEGG" id="led:BBK82_07635"/>
<dbReference type="AlphaFoldDB" id="A0A1B2HE15"/>
<sequence length="352" mass="37289">MSSREGFPRSGFERDSMPLDAARSAFEWLVTGPHPVSVDGRLFPGLPARRVPLNELRDRLLRRRCPQTLRDAAWAHLVLLARTEGGTWTVGAVGVALPALTSIAATLSAKFAGDPSDIHAAVLAGFVAELGEIDLRRPRVMLRLRWAAYRAGHTAVREALDAPVPSGHGFRSTMPSPPWGHPDFVLARAVAEGAITSAEAELIGSTRLEGVPLADAAAERDLSYQAAKKARLRAEHRLVAYLRDDTSDTSHAGPREGDVATQVADAVTITTAAEHSADSAAESRTVTALATRAAKKVGERVSPQGLFSGVQGCGRRPATPAHTTSSPAPHPESTQHSAQRLSGTTPGVSRCA</sequence>
<feature type="region of interest" description="Disordered" evidence="1">
    <location>
        <begin position="295"/>
        <end position="352"/>
    </location>
</feature>
<dbReference type="STRING" id="1586287.BBK82_07635"/>
<proteinExistence type="predicted"/>
<dbReference type="EMBL" id="CP016793">
    <property type="protein sequence ID" value="ANZ35970.1"/>
    <property type="molecule type" value="Genomic_DNA"/>
</dbReference>